<dbReference type="SUPFAM" id="SSF54695">
    <property type="entry name" value="POZ domain"/>
    <property type="match status" value="1"/>
</dbReference>
<evidence type="ECO:0000256" key="2">
    <source>
        <dbReference type="SAM" id="MobiDB-lite"/>
    </source>
</evidence>
<evidence type="ECO:0000313" key="5">
    <source>
        <dbReference type="Proteomes" id="UP000265515"/>
    </source>
</evidence>
<evidence type="ECO:0000313" key="4">
    <source>
        <dbReference type="EMBL" id="GBG89179.1"/>
    </source>
</evidence>
<dbReference type="Gene3D" id="3.30.710.10">
    <property type="entry name" value="Potassium Channel Kv1.1, Chain A"/>
    <property type="match status" value="1"/>
</dbReference>
<keyword evidence="5" id="KW-1185">Reference proteome</keyword>
<dbReference type="CDD" id="cd14733">
    <property type="entry name" value="BACK"/>
    <property type="match status" value="1"/>
</dbReference>
<sequence>MTQSTALVSSLLNPFMRTQGCDAASLSPPEGSMQAAESDSESSGRDDHGATGGAFGRTRSARRRCDSGMEAVPKAVVDVWDMLAREGLHADLLIQTDDNGGVIAVHRAVLVANSSVLKSLLQRLGAGSNKTPKIALKGAPSSAIKAFIRFLYCGRYDKADMPQYVIHLLSLAYKYKVTHLKKVCIQELESGLLSTENVIDVLLCSQLFQMRNLYRRCEEFVLSHFSEIEKSDGWKVLMETDRELAQELRCKHIERLMARSCGAEHCQSKQSGDWHGLKNLETDRTTVQRPGDGAGGAFVDHPQIQNVMTDDQGPCGRLSEAGRCCSPFGKEGMARSGLVEAQSQIEPHSNTGTVENHIADDKRVNMMRAAEVCSGGVTSCRIVGMTGSEMEQEAPKDVETVERSGMERDQKKGDSVHDILAVGVRSSWVEDASLATSDSLLPCALERMKGSGTDAMQAQEMCAHARVEEGLCTQERHGVSSEKERVMQIPVGLMTCSREQVIAIKVVTGGEALRDAGGFCATIPSLPVISALADYESCESGRIGFRVFVTMPQFPQARSSVFIINASVDGEPPLSLAIHESGNI</sequence>
<dbReference type="SMART" id="SM00225">
    <property type="entry name" value="BTB"/>
    <property type="match status" value="1"/>
</dbReference>
<proteinExistence type="predicted"/>
<dbReference type="AlphaFoldDB" id="A0A388M3Z4"/>
<comment type="pathway">
    <text evidence="1">Protein modification; protein ubiquitination.</text>
</comment>
<dbReference type="GO" id="GO:0006355">
    <property type="term" value="P:regulation of DNA-templated transcription"/>
    <property type="evidence" value="ECO:0007669"/>
    <property type="project" value="UniProtKB-ARBA"/>
</dbReference>
<dbReference type="PROSITE" id="PS50097">
    <property type="entry name" value="BTB"/>
    <property type="match status" value="1"/>
</dbReference>
<evidence type="ECO:0000256" key="1">
    <source>
        <dbReference type="ARBA" id="ARBA00004906"/>
    </source>
</evidence>
<dbReference type="InterPro" id="IPR044513">
    <property type="entry name" value="BT1/2/3/4/5"/>
</dbReference>
<dbReference type="PANTHER" id="PTHR46287">
    <property type="entry name" value="BTB/POZ AND TAZ DOMAIN-CONTAINING PROTEIN 3-RELATED"/>
    <property type="match status" value="1"/>
</dbReference>
<evidence type="ECO:0000259" key="3">
    <source>
        <dbReference type="PROSITE" id="PS50097"/>
    </source>
</evidence>
<dbReference type="InterPro" id="IPR000210">
    <property type="entry name" value="BTB/POZ_dom"/>
</dbReference>
<dbReference type="OrthoDB" id="636773at2759"/>
<organism evidence="4 5">
    <name type="scientific">Chara braunii</name>
    <name type="common">Braun's stonewort</name>
    <dbReference type="NCBI Taxonomy" id="69332"/>
    <lineage>
        <taxon>Eukaryota</taxon>
        <taxon>Viridiplantae</taxon>
        <taxon>Streptophyta</taxon>
        <taxon>Charophyceae</taxon>
        <taxon>Charales</taxon>
        <taxon>Characeae</taxon>
        <taxon>Chara</taxon>
    </lineage>
</organism>
<protein>
    <recommendedName>
        <fullName evidence="3">BTB domain-containing protein</fullName>
    </recommendedName>
</protein>
<feature type="region of interest" description="Disordered" evidence="2">
    <location>
        <begin position="20"/>
        <end position="63"/>
    </location>
</feature>
<gene>
    <name evidence="4" type="ORF">CBR_g48887</name>
</gene>
<name>A0A388M3Z4_CHABU</name>
<dbReference type="Proteomes" id="UP000265515">
    <property type="component" value="Unassembled WGS sequence"/>
</dbReference>
<dbReference type="PANTHER" id="PTHR46287:SF11">
    <property type="entry name" value="BTB_POZ AND TAZ DOMAIN-CONTAINING PROTEIN 4"/>
    <property type="match status" value="1"/>
</dbReference>
<dbReference type="Gramene" id="GBG89179">
    <property type="protein sequence ID" value="GBG89179"/>
    <property type="gene ID" value="CBR_g48887"/>
</dbReference>
<dbReference type="Gene3D" id="1.25.40.420">
    <property type="match status" value="1"/>
</dbReference>
<reference evidence="4 5" key="1">
    <citation type="journal article" date="2018" name="Cell">
        <title>The Chara Genome: Secondary Complexity and Implications for Plant Terrestrialization.</title>
        <authorList>
            <person name="Nishiyama T."/>
            <person name="Sakayama H."/>
            <person name="Vries J.D."/>
            <person name="Buschmann H."/>
            <person name="Saint-Marcoux D."/>
            <person name="Ullrich K.K."/>
            <person name="Haas F.B."/>
            <person name="Vanderstraeten L."/>
            <person name="Becker D."/>
            <person name="Lang D."/>
            <person name="Vosolsobe S."/>
            <person name="Rombauts S."/>
            <person name="Wilhelmsson P.K.I."/>
            <person name="Janitza P."/>
            <person name="Kern R."/>
            <person name="Heyl A."/>
            <person name="Rumpler F."/>
            <person name="Villalobos L.I.A.C."/>
            <person name="Clay J.M."/>
            <person name="Skokan R."/>
            <person name="Toyoda A."/>
            <person name="Suzuki Y."/>
            <person name="Kagoshima H."/>
            <person name="Schijlen E."/>
            <person name="Tajeshwar N."/>
            <person name="Catarino B."/>
            <person name="Hetherington A.J."/>
            <person name="Saltykova A."/>
            <person name="Bonnot C."/>
            <person name="Breuninger H."/>
            <person name="Symeonidi A."/>
            <person name="Radhakrishnan G.V."/>
            <person name="Van Nieuwerburgh F."/>
            <person name="Deforce D."/>
            <person name="Chang C."/>
            <person name="Karol K.G."/>
            <person name="Hedrich R."/>
            <person name="Ulvskov P."/>
            <person name="Glockner G."/>
            <person name="Delwiche C.F."/>
            <person name="Petrasek J."/>
            <person name="Van de Peer Y."/>
            <person name="Friml J."/>
            <person name="Beilby M."/>
            <person name="Dolan L."/>
            <person name="Kohara Y."/>
            <person name="Sugano S."/>
            <person name="Fujiyama A."/>
            <person name="Delaux P.-M."/>
            <person name="Quint M."/>
            <person name="TheiBen G."/>
            <person name="Hagemann M."/>
            <person name="Harholt J."/>
            <person name="Dunand C."/>
            <person name="Zachgo S."/>
            <person name="Langdale J."/>
            <person name="Maumus F."/>
            <person name="Straeten D.V.D."/>
            <person name="Gould S.B."/>
            <person name="Rensing S.A."/>
        </authorList>
    </citation>
    <scope>NUCLEOTIDE SEQUENCE [LARGE SCALE GENOMIC DNA]</scope>
    <source>
        <strain evidence="4 5">S276</strain>
    </source>
</reference>
<dbReference type="InterPro" id="IPR011333">
    <property type="entry name" value="SKP1/BTB/POZ_sf"/>
</dbReference>
<dbReference type="STRING" id="69332.A0A388M3Z4"/>
<feature type="domain" description="BTB" evidence="3">
    <location>
        <begin position="90"/>
        <end position="160"/>
    </location>
</feature>
<accession>A0A388M3Z4</accession>
<comment type="caution">
    <text evidence="4">The sequence shown here is derived from an EMBL/GenBank/DDBJ whole genome shotgun (WGS) entry which is preliminary data.</text>
</comment>
<dbReference type="EMBL" id="BFEA01000721">
    <property type="protein sequence ID" value="GBG89179.1"/>
    <property type="molecule type" value="Genomic_DNA"/>
</dbReference>
<dbReference type="Pfam" id="PF00651">
    <property type="entry name" value="BTB"/>
    <property type="match status" value="1"/>
</dbReference>